<dbReference type="HOGENOM" id="CLU_059252_4_0_1"/>
<dbReference type="FunFam" id="3.30.710.10:FF:000026">
    <property type="entry name" value="E3 ubiquitin ligase complex SCF subunit"/>
    <property type="match status" value="1"/>
</dbReference>
<evidence type="ECO:0000259" key="5">
    <source>
        <dbReference type="Pfam" id="PF03931"/>
    </source>
</evidence>
<dbReference type="SMART" id="SM00512">
    <property type="entry name" value="Skp1"/>
    <property type="match status" value="1"/>
</dbReference>
<comment type="function">
    <text evidence="3">Essential component of the SCF (SKP1-CUL1-F-box protein) E3 ubiquitin ligase complexes, which mediate the ubiquitination and subsequent proteasomal degradation of target proteins.</text>
</comment>
<dbReference type="InterPro" id="IPR016072">
    <property type="entry name" value="Skp1_comp_dimer"/>
</dbReference>
<dbReference type="SUPFAM" id="SSF54695">
    <property type="entry name" value="POZ domain"/>
    <property type="match status" value="1"/>
</dbReference>
<comment type="similarity">
    <text evidence="1 3">Belongs to the SKP1 family.</text>
</comment>
<dbReference type="InterPro" id="IPR001232">
    <property type="entry name" value="SKP1-like"/>
</dbReference>
<dbReference type="OrthoDB" id="2342932at2759"/>
<evidence type="ECO:0000259" key="4">
    <source>
        <dbReference type="Pfam" id="PF01466"/>
    </source>
</evidence>
<reference evidence="6 7" key="1">
    <citation type="submission" date="2014-04" db="EMBL/GenBank/DDBJ databases">
        <title>Evolutionary Origins and Diversification of the Mycorrhizal Mutualists.</title>
        <authorList>
            <consortium name="DOE Joint Genome Institute"/>
            <consortium name="Mycorrhizal Genomics Consortium"/>
            <person name="Kohler A."/>
            <person name="Kuo A."/>
            <person name="Nagy L.G."/>
            <person name="Floudas D."/>
            <person name="Copeland A."/>
            <person name="Barry K.W."/>
            <person name="Cichocki N."/>
            <person name="Veneault-Fourrey C."/>
            <person name="LaButti K."/>
            <person name="Lindquist E.A."/>
            <person name="Lipzen A."/>
            <person name="Lundell T."/>
            <person name="Morin E."/>
            <person name="Murat C."/>
            <person name="Riley R."/>
            <person name="Ohm R."/>
            <person name="Sun H."/>
            <person name="Tunlid A."/>
            <person name="Henrissat B."/>
            <person name="Grigoriev I.V."/>
            <person name="Hibbett D.S."/>
            <person name="Martin F."/>
        </authorList>
    </citation>
    <scope>NUCLEOTIDE SEQUENCE [LARGE SCALE GENOMIC DNA]</scope>
    <source>
        <strain evidence="6 7">FD-317 M1</strain>
    </source>
</reference>
<gene>
    <name evidence="6" type="ORF">GYMLUDRAFT_78536</name>
</gene>
<dbReference type="Gene3D" id="3.30.710.10">
    <property type="entry name" value="Potassium Channel Kv1.1, Chain A"/>
    <property type="match status" value="1"/>
</dbReference>
<dbReference type="InterPro" id="IPR016073">
    <property type="entry name" value="Skp1_comp_POZ"/>
</dbReference>
<dbReference type="PANTHER" id="PTHR11165">
    <property type="entry name" value="SKP1"/>
    <property type="match status" value="1"/>
</dbReference>
<dbReference type="Proteomes" id="UP000053593">
    <property type="component" value="Unassembled WGS sequence"/>
</dbReference>
<dbReference type="InterPro" id="IPR011333">
    <property type="entry name" value="SKP1/BTB/POZ_sf"/>
</dbReference>
<dbReference type="InterPro" id="IPR016897">
    <property type="entry name" value="SKP1"/>
</dbReference>
<dbReference type="GO" id="GO:0016567">
    <property type="term" value="P:protein ubiquitination"/>
    <property type="evidence" value="ECO:0007669"/>
    <property type="project" value="UniProtKB-UniPathway"/>
</dbReference>
<protein>
    <recommendedName>
        <fullName evidence="3">E3 ubiquitin ligase complex SCF subunit</fullName>
    </recommendedName>
</protein>
<organism evidence="6 7">
    <name type="scientific">Collybiopsis luxurians FD-317 M1</name>
    <dbReference type="NCBI Taxonomy" id="944289"/>
    <lineage>
        <taxon>Eukaryota</taxon>
        <taxon>Fungi</taxon>
        <taxon>Dikarya</taxon>
        <taxon>Basidiomycota</taxon>
        <taxon>Agaricomycotina</taxon>
        <taxon>Agaricomycetes</taxon>
        <taxon>Agaricomycetidae</taxon>
        <taxon>Agaricales</taxon>
        <taxon>Marasmiineae</taxon>
        <taxon>Omphalotaceae</taxon>
        <taxon>Collybiopsis</taxon>
        <taxon>Collybiopsis luxurians</taxon>
    </lineage>
</organism>
<keyword evidence="2 3" id="KW-0833">Ubl conjugation pathway</keyword>
<evidence type="ECO:0000256" key="1">
    <source>
        <dbReference type="ARBA" id="ARBA00009993"/>
    </source>
</evidence>
<dbReference type="SUPFAM" id="SSF81382">
    <property type="entry name" value="Skp1 dimerisation domain-like"/>
    <property type="match status" value="1"/>
</dbReference>
<evidence type="ECO:0000313" key="7">
    <source>
        <dbReference type="Proteomes" id="UP000053593"/>
    </source>
</evidence>
<dbReference type="Pfam" id="PF03931">
    <property type="entry name" value="Skp1_POZ"/>
    <property type="match status" value="1"/>
</dbReference>
<dbReference type="GO" id="GO:0006511">
    <property type="term" value="P:ubiquitin-dependent protein catabolic process"/>
    <property type="evidence" value="ECO:0007669"/>
    <property type="project" value="InterPro"/>
</dbReference>
<feature type="domain" description="SKP1 component dimerisation" evidence="4">
    <location>
        <begin position="107"/>
        <end position="154"/>
    </location>
</feature>
<dbReference type="Pfam" id="PF01466">
    <property type="entry name" value="Skp1"/>
    <property type="match status" value="1"/>
</dbReference>
<sequence>MFTLLSEDGISFQAERDVLERSVLLKNMLEDVQDSSNSIPLPNVASAVLEKVLHFCEHHRGDPLPVPEEDETRMRKIVIEDWDYDFISANCDIVFEIIMAANYLDIKDLLDLGCKYVASLIKGKSTEQIRELFHIVNDLTPEEEEKIKKENQWAEAV</sequence>
<dbReference type="InterPro" id="IPR036296">
    <property type="entry name" value="SKP1-like_dim_sf"/>
</dbReference>
<comment type="pathway">
    <text evidence="3">Protein modification; protein ubiquitination.</text>
</comment>
<dbReference type="CDD" id="cd18322">
    <property type="entry name" value="BTB_POZ_SKP1"/>
    <property type="match status" value="1"/>
</dbReference>
<accession>A0A0D0B840</accession>
<keyword evidence="7" id="KW-1185">Reference proteome</keyword>
<evidence type="ECO:0000256" key="2">
    <source>
        <dbReference type="ARBA" id="ARBA00022786"/>
    </source>
</evidence>
<comment type="subunit">
    <text evidence="3">Component of the SCF (SKP1-CUL1-F-box protein) E3 ubiquitin ligase complexes.</text>
</comment>
<dbReference type="AlphaFoldDB" id="A0A0D0B840"/>
<name>A0A0D0B840_9AGAR</name>
<evidence type="ECO:0000256" key="3">
    <source>
        <dbReference type="PIRNR" id="PIRNR028729"/>
    </source>
</evidence>
<evidence type="ECO:0000313" key="6">
    <source>
        <dbReference type="EMBL" id="KIK50301.1"/>
    </source>
</evidence>
<feature type="domain" description="SKP1 component POZ" evidence="5">
    <location>
        <begin position="1"/>
        <end position="60"/>
    </location>
</feature>
<dbReference type="EMBL" id="KN834910">
    <property type="protein sequence ID" value="KIK50301.1"/>
    <property type="molecule type" value="Genomic_DNA"/>
</dbReference>
<dbReference type="PIRSF" id="PIRSF028729">
    <property type="entry name" value="E3_ubiquit_lig_SCF_Skp"/>
    <property type="match status" value="1"/>
</dbReference>
<dbReference type="UniPathway" id="UPA00143"/>
<proteinExistence type="inferred from homology"/>